<dbReference type="InterPro" id="IPR027640">
    <property type="entry name" value="Kinesin-like_fam"/>
</dbReference>
<sequence length="90" mass="10131">MNRVRLCIFGQCRLILLVFFFLCVLSSQEVRLGEEIAWYADGDTIVRGEQNHSIAYAYDRVFGPTTTTRHVYDAAALHVISGAMEGIYGI</sequence>
<dbReference type="InParanoid" id="A0A1D6NRX7"/>
<organism evidence="4">
    <name type="scientific">Zea mays</name>
    <name type="common">Maize</name>
    <dbReference type="NCBI Taxonomy" id="4577"/>
    <lineage>
        <taxon>Eukaryota</taxon>
        <taxon>Viridiplantae</taxon>
        <taxon>Streptophyta</taxon>
        <taxon>Embryophyta</taxon>
        <taxon>Tracheophyta</taxon>
        <taxon>Spermatophyta</taxon>
        <taxon>Magnoliopsida</taxon>
        <taxon>Liliopsida</taxon>
        <taxon>Poales</taxon>
        <taxon>Poaceae</taxon>
        <taxon>PACMAD clade</taxon>
        <taxon>Panicoideae</taxon>
        <taxon>Andropogonodae</taxon>
        <taxon>Andropogoneae</taxon>
        <taxon>Tripsacinae</taxon>
        <taxon>Zea</taxon>
    </lineage>
</organism>
<evidence type="ECO:0000256" key="2">
    <source>
        <dbReference type="ARBA" id="ARBA00023175"/>
    </source>
</evidence>
<name>A0A1D6NRX7_MAIZE</name>
<dbReference type="EMBL" id="CM000785">
    <property type="protein sequence ID" value="AQL01034.1"/>
    <property type="molecule type" value="Genomic_DNA"/>
</dbReference>
<dbReference type="InterPro" id="IPR036961">
    <property type="entry name" value="Kinesin_motor_dom_sf"/>
</dbReference>
<dbReference type="PANTHER" id="PTHR47968:SF9">
    <property type="entry name" value="KINESIN-LIKE PROTEIN KIN-7K, CHLOROPLASTIC ISOFORM X1"/>
    <property type="match status" value="1"/>
</dbReference>
<proteinExistence type="inferred from homology"/>
<dbReference type="PANTHER" id="PTHR47968">
    <property type="entry name" value="CENTROMERE PROTEIN E"/>
    <property type="match status" value="1"/>
</dbReference>
<dbReference type="AlphaFoldDB" id="A0A1D6NRX7"/>
<dbReference type="InterPro" id="IPR027417">
    <property type="entry name" value="P-loop_NTPase"/>
</dbReference>
<dbReference type="PROSITE" id="PS50067">
    <property type="entry name" value="KINESIN_MOTOR_2"/>
    <property type="match status" value="1"/>
</dbReference>
<gene>
    <name evidence="4" type="ORF">ZEAMMB73_Zm00001d044862</name>
</gene>
<dbReference type="GO" id="GO:0007018">
    <property type="term" value="P:microtubule-based movement"/>
    <property type="evidence" value="ECO:0007669"/>
    <property type="project" value="InterPro"/>
</dbReference>
<evidence type="ECO:0000313" key="4">
    <source>
        <dbReference type="EMBL" id="AQL01034.1"/>
    </source>
</evidence>
<keyword evidence="2" id="KW-0505">Motor protein</keyword>
<dbReference type="GO" id="GO:0008017">
    <property type="term" value="F:microtubule binding"/>
    <property type="evidence" value="ECO:0007669"/>
    <property type="project" value="InterPro"/>
</dbReference>
<comment type="caution">
    <text evidence="3">Lacks conserved residue(s) required for the propagation of feature annotation.</text>
</comment>
<reference evidence="4" key="1">
    <citation type="submission" date="2015-12" db="EMBL/GenBank/DDBJ databases">
        <title>Update maize B73 reference genome by single molecule sequencing technologies.</title>
        <authorList>
            <consortium name="Maize Genome Sequencing Project"/>
            <person name="Ware D."/>
        </authorList>
    </citation>
    <scope>NUCLEOTIDE SEQUENCE</scope>
    <source>
        <tissue evidence="4">Seedling</tissue>
    </source>
</reference>
<dbReference type="SMR" id="A0A1D6NRX7"/>
<dbReference type="InterPro" id="IPR001752">
    <property type="entry name" value="Kinesin_motor_dom"/>
</dbReference>
<keyword evidence="1" id="KW-0493">Microtubule</keyword>
<comment type="similarity">
    <text evidence="3">Belongs to the TRAFAC class myosin-kinesin ATPase superfamily. Kinesin family.</text>
</comment>
<protein>
    <submittedName>
        <fullName evidence="4">Uncharacterized protein</fullName>
    </submittedName>
</protein>
<dbReference type="Gene3D" id="3.40.850.10">
    <property type="entry name" value="Kinesin motor domain"/>
    <property type="match status" value="1"/>
</dbReference>
<dbReference type="GO" id="GO:0003777">
    <property type="term" value="F:microtubule motor activity"/>
    <property type="evidence" value="ECO:0007669"/>
    <property type="project" value="InterPro"/>
</dbReference>
<dbReference type="GO" id="GO:0005874">
    <property type="term" value="C:microtubule"/>
    <property type="evidence" value="ECO:0007669"/>
    <property type="project" value="UniProtKB-KW"/>
</dbReference>
<accession>A0A1D6NRX7</accession>
<dbReference type="STRING" id="4577.A0A1D6NRX7"/>
<dbReference type="SUPFAM" id="SSF52540">
    <property type="entry name" value="P-loop containing nucleoside triphosphate hydrolases"/>
    <property type="match status" value="1"/>
</dbReference>
<evidence type="ECO:0000256" key="1">
    <source>
        <dbReference type="ARBA" id="ARBA00022701"/>
    </source>
</evidence>
<dbReference type="GO" id="GO:0005524">
    <property type="term" value="F:ATP binding"/>
    <property type="evidence" value="ECO:0007669"/>
    <property type="project" value="InterPro"/>
</dbReference>
<evidence type="ECO:0000256" key="3">
    <source>
        <dbReference type="PROSITE-ProRule" id="PRU00283"/>
    </source>
</evidence>